<sequence length="484" mass="54211">MFLSRIAAKLRKFRNFSSTFAASSLVKTPFLTAERIKIFGRNGFGDYTGKVERRRAFQWILLSGQAAIILGIHVSPALAEDVSINQNSQNTSGTEISGLCKVEDGSVISNIHTSKWRIFTDSARDYFLRGNLDEAEKLFLSALQEAKEGFGERDAHVASACNNLAELYRVKKEFGKAEPLYLEAINILEESFGPDDVRVAAALHNLGQFYLIQRKLEQARSCYERALKIKRRILGAGHTDYADTMYHLGTVLYLQGREKDAEVLIQDSIQILEDGGLGESIPCLRRLQYLAQIITQIGKLAKKTSFALYKISTTTSSTGGTKNVCHENAANLLHIARVKMLNSNRLKKRDIPHALAELDKAKNILSGSIRFASSILQSLNALALLEITKLELRESRDHHLPVTEAERIFRQCVSAFKEFAAETSLCNSPEVKAEYLSCMKQLLALINYSPTISSQQSSKALMEQLEVEIKRVEYELSSAQRRPR</sequence>
<dbReference type="Proteomes" id="UP001060085">
    <property type="component" value="Linkage Group LG08"/>
</dbReference>
<comment type="caution">
    <text evidence="1">The sequence shown here is derived from an EMBL/GenBank/DDBJ whole genome shotgun (WGS) entry which is preliminary data.</text>
</comment>
<evidence type="ECO:0000313" key="2">
    <source>
        <dbReference type="Proteomes" id="UP001060085"/>
    </source>
</evidence>
<protein>
    <submittedName>
        <fullName evidence="1">Uncharacterized protein</fullName>
    </submittedName>
</protein>
<name>A0ACB9ZM24_CATRO</name>
<dbReference type="EMBL" id="CM044708">
    <property type="protein sequence ID" value="KAI5648098.1"/>
    <property type="molecule type" value="Genomic_DNA"/>
</dbReference>
<gene>
    <name evidence="1" type="ORF">M9H77_34103</name>
</gene>
<reference evidence="2" key="1">
    <citation type="journal article" date="2023" name="Nat. Plants">
        <title>Single-cell RNA sequencing provides a high-resolution roadmap for understanding the multicellular compartmentation of specialized metabolism.</title>
        <authorList>
            <person name="Sun S."/>
            <person name="Shen X."/>
            <person name="Li Y."/>
            <person name="Li Y."/>
            <person name="Wang S."/>
            <person name="Li R."/>
            <person name="Zhang H."/>
            <person name="Shen G."/>
            <person name="Guo B."/>
            <person name="Wei J."/>
            <person name="Xu J."/>
            <person name="St-Pierre B."/>
            <person name="Chen S."/>
            <person name="Sun C."/>
        </authorList>
    </citation>
    <scope>NUCLEOTIDE SEQUENCE [LARGE SCALE GENOMIC DNA]</scope>
</reference>
<accession>A0ACB9ZM24</accession>
<proteinExistence type="predicted"/>
<keyword evidence="2" id="KW-1185">Reference proteome</keyword>
<organism evidence="1 2">
    <name type="scientific">Catharanthus roseus</name>
    <name type="common">Madagascar periwinkle</name>
    <name type="synonym">Vinca rosea</name>
    <dbReference type="NCBI Taxonomy" id="4058"/>
    <lineage>
        <taxon>Eukaryota</taxon>
        <taxon>Viridiplantae</taxon>
        <taxon>Streptophyta</taxon>
        <taxon>Embryophyta</taxon>
        <taxon>Tracheophyta</taxon>
        <taxon>Spermatophyta</taxon>
        <taxon>Magnoliopsida</taxon>
        <taxon>eudicotyledons</taxon>
        <taxon>Gunneridae</taxon>
        <taxon>Pentapetalae</taxon>
        <taxon>asterids</taxon>
        <taxon>lamiids</taxon>
        <taxon>Gentianales</taxon>
        <taxon>Apocynaceae</taxon>
        <taxon>Rauvolfioideae</taxon>
        <taxon>Vinceae</taxon>
        <taxon>Catharanthinae</taxon>
        <taxon>Catharanthus</taxon>
    </lineage>
</organism>
<evidence type="ECO:0000313" key="1">
    <source>
        <dbReference type="EMBL" id="KAI5648098.1"/>
    </source>
</evidence>